<proteinExistence type="predicted"/>
<comment type="caution">
    <text evidence="1">The sequence shown here is derived from an EMBL/GenBank/DDBJ whole genome shotgun (WGS) entry which is preliminary data.</text>
</comment>
<evidence type="ECO:0000313" key="1">
    <source>
        <dbReference type="EMBL" id="ORX41330.1"/>
    </source>
</evidence>
<dbReference type="EMBL" id="MCFH01000092">
    <property type="protein sequence ID" value="ORX41330.1"/>
    <property type="molecule type" value="Genomic_DNA"/>
</dbReference>
<evidence type="ECO:0000313" key="2">
    <source>
        <dbReference type="Proteomes" id="UP000193719"/>
    </source>
</evidence>
<protein>
    <submittedName>
        <fullName evidence="1">Uncharacterized protein</fullName>
    </submittedName>
</protein>
<reference evidence="1 2" key="1">
    <citation type="submission" date="2016-08" db="EMBL/GenBank/DDBJ databases">
        <title>Genomes of anaerobic fungi encode conserved fungal cellulosomes for biomass hydrolysis.</title>
        <authorList>
            <consortium name="DOE Joint Genome Institute"/>
            <person name="Haitjema C.H."/>
            <person name="Gilmore S.P."/>
            <person name="Henske J.K."/>
            <person name="Solomon K.V."/>
            <person name="De Groot R."/>
            <person name="Kuo A."/>
            <person name="Mondo S.J."/>
            <person name="Salamov A.A."/>
            <person name="Labutti K."/>
            <person name="Zhao Z."/>
            <person name="Chiniquy J."/>
            <person name="Barry K."/>
            <person name="Brewer H.M."/>
            <person name="Purvine S.O."/>
            <person name="Wright A.T."/>
            <person name="Boxma B."/>
            <person name="Van Alen T."/>
            <person name="Hackstein J.H."/>
            <person name="Baker S.E."/>
            <person name="Grigoriev I.V."/>
            <person name="O'Malley M.A."/>
        </authorList>
    </citation>
    <scope>NUCLEOTIDE SEQUENCE [LARGE SCALE GENOMIC DNA]</scope>
    <source>
        <strain evidence="2">finn</strain>
    </source>
</reference>
<keyword evidence="2" id="KW-1185">Reference proteome</keyword>
<name>A0A1Y1UTI3_9FUNG</name>
<reference evidence="1 2" key="2">
    <citation type="submission" date="2016-08" db="EMBL/GenBank/DDBJ databases">
        <title>Pervasive Adenine N6-methylation of Active Genes in Fungi.</title>
        <authorList>
            <consortium name="DOE Joint Genome Institute"/>
            <person name="Mondo S.J."/>
            <person name="Dannebaum R.O."/>
            <person name="Kuo R.C."/>
            <person name="Labutti K."/>
            <person name="Haridas S."/>
            <person name="Kuo A."/>
            <person name="Salamov A."/>
            <person name="Ahrendt S.R."/>
            <person name="Lipzen A."/>
            <person name="Sullivan W."/>
            <person name="Andreopoulos W.B."/>
            <person name="Clum A."/>
            <person name="Lindquist E."/>
            <person name="Daum C."/>
            <person name="Ramamoorthy G.K."/>
            <person name="Gryganskyi A."/>
            <person name="Culley D."/>
            <person name="Magnuson J.K."/>
            <person name="James T.Y."/>
            <person name="O'Malley M.A."/>
            <person name="Stajich J.E."/>
            <person name="Spatafora J.W."/>
            <person name="Visel A."/>
            <person name="Grigoriev I.V."/>
        </authorList>
    </citation>
    <scope>NUCLEOTIDE SEQUENCE [LARGE SCALE GENOMIC DNA]</scope>
    <source>
        <strain evidence="2">finn</strain>
    </source>
</reference>
<dbReference type="OrthoDB" id="2140515at2759"/>
<gene>
    <name evidence="1" type="ORF">BCR36DRAFT_588110</name>
</gene>
<sequence length="133" mass="15949">METLYQYNIFNSSVPTEPIMDNTILKSKKIIKQKNFKKVHFAENITLEYTYSSDIYDRTPFEDDDYEMECSNTIQKPVVFNQILDDIDFEIIYNNNNVHLTIYNTNSYEDDDQDSVIDFDDFEDFEDFDDYAF</sequence>
<dbReference type="Proteomes" id="UP000193719">
    <property type="component" value="Unassembled WGS sequence"/>
</dbReference>
<accession>A0A1Y1UTI3</accession>
<dbReference type="AlphaFoldDB" id="A0A1Y1UTI3"/>
<organism evidence="1 2">
    <name type="scientific">Piromyces finnis</name>
    <dbReference type="NCBI Taxonomy" id="1754191"/>
    <lineage>
        <taxon>Eukaryota</taxon>
        <taxon>Fungi</taxon>
        <taxon>Fungi incertae sedis</taxon>
        <taxon>Chytridiomycota</taxon>
        <taxon>Chytridiomycota incertae sedis</taxon>
        <taxon>Neocallimastigomycetes</taxon>
        <taxon>Neocallimastigales</taxon>
        <taxon>Neocallimastigaceae</taxon>
        <taxon>Piromyces</taxon>
    </lineage>
</organism>